<feature type="transmembrane region" description="Helical" evidence="1">
    <location>
        <begin position="39"/>
        <end position="63"/>
    </location>
</feature>
<feature type="transmembrane region" description="Helical" evidence="1">
    <location>
        <begin position="15"/>
        <end position="32"/>
    </location>
</feature>
<evidence type="ECO:0000313" key="3">
    <source>
        <dbReference type="Proteomes" id="UP001054902"/>
    </source>
</evidence>
<comment type="caution">
    <text evidence="2">The sequence shown here is derived from an EMBL/GenBank/DDBJ whole genome shotgun (WGS) entry which is preliminary data.</text>
</comment>
<dbReference type="Proteomes" id="UP001054902">
    <property type="component" value="Unassembled WGS sequence"/>
</dbReference>
<evidence type="ECO:0000313" key="2">
    <source>
        <dbReference type="EMBL" id="GFH55482.1"/>
    </source>
</evidence>
<keyword evidence="1" id="KW-1133">Transmembrane helix</keyword>
<feature type="transmembrane region" description="Helical" evidence="1">
    <location>
        <begin position="266"/>
        <end position="288"/>
    </location>
</feature>
<feature type="transmembrane region" description="Helical" evidence="1">
    <location>
        <begin position="173"/>
        <end position="194"/>
    </location>
</feature>
<feature type="transmembrane region" description="Helical" evidence="1">
    <location>
        <begin position="222"/>
        <end position="246"/>
    </location>
</feature>
<gene>
    <name evidence="2" type="ORF">CTEN210_11958</name>
</gene>
<dbReference type="AlphaFoldDB" id="A0AAD3D0A1"/>
<feature type="transmembrane region" description="Helical" evidence="1">
    <location>
        <begin position="118"/>
        <end position="136"/>
    </location>
</feature>
<feature type="transmembrane region" description="Helical" evidence="1">
    <location>
        <begin position="294"/>
        <end position="322"/>
    </location>
</feature>
<organism evidence="2 3">
    <name type="scientific">Chaetoceros tenuissimus</name>
    <dbReference type="NCBI Taxonomy" id="426638"/>
    <lineage>
        <taxon>Eukaryota</taxon>
        <taxon>Sar</taxon>
        <taxon>Stramenopiles</taxon>
        <taxon>Ochrophyta</taxon>
        <taxon>Bacillariophyta</taxon>
        <taxon>Coscinodiscophyceae</taxon>
        <taxon>Chaetocerotophycidae</taxon>
        <taxon>Chaetocerotales</taxon>
        <taxon>Chaetocerotaceae</taxon>
        <taxon>Chaetoceros</taxon>
    </lineage>
</organism>
<accession>A0AAD3D0A1</accession>
<evidence type="ECO:0000256" key="1">
    <source>
        <dbReference type="SAM" id="Phobius"/>
    </source>
</evidence>
<keyword evidence="1" id="KW-0472">Membrane</keyword>
<name>A0AAD3D0A1_9STRA</name>
<reference evidence="2 3" key="1">
    <citation type="journal article" date="2021" name="Sci. Rep.">
        <title>The genome of the diatom Chaetoceros tenuissimus carries an ancient integrated fragment of an extant virus.</title>
        <authorList>
            <person name="Hongo Y."/>
            <person name="Kimura K."/>
            <person name="Takaki Y."/>
            <person name="Yoshida Y."/>
            <person name="Baba S."/>
            <person name="Kobayashi G."/>
            <person name="Nagasaki K."/>
            <person name="Hano T."/>
            <person name="Tomaru Y."/>
        </authorList>
    </citation>
    <scope>NUCLEOTIDE SEQUENCE [LARGE SCALE GENOMIC DNA]</scope>
    <source>
        <strain evidence="2 3">NIES-3715</strain>
    </source>
</reference>
<sequence length="382" mass="42056">MSTFQASNLFTTPPTSFLSVLSITFSIFALEWKTYVKLAAFYFLSVIAVSITVGAIAATILGISMPNSMQNILPVGTMTRNLLDYAPGMSGTSRLLQYYSDEDTSLPMVPYYDIPQNLVSLVIAFTLVLVILFIYVESIFIGGFTYTTGEVYSGNTPSYKKSMQVALSKQLKVFEYNLTVTGVFLLIGALLFFLPMKEILRQVLVDPTNNVDMDEITPKLCIFGSITILIYLSLATFLIAVIPAIILEKKTPIEACKRSFQICGDYYFFLFFSVLGYIVLFILFSSITNEIFDALGAIGVIGHLTVNLIATGINAIFPIVLYMSIRTQNEELTQESFAREIGSVPTNTSLPIAQAIETDALIGNNSQGNYSSVQTETNDVVV</sequence>
<proteinExistence type="predicted"/>
<dbReference type="EMBL" id="BLLK01000049">
    <property type="protein sequence ID" value="GFH55482.1"/>
    <property type="molecule type" value="Genomic_DNA"/>
</dbReference>
<keyword evidence="1" id="KW-0812">Transmembrane</keyword>
<protein>
    <submittedName>
        <fullName evidence="2">Uncharacterized protein</fullName>
    </submittedName>
</protein>
<keyword evidence="3" id="KW-1185">Reference proteome</keyword>